<dbReference type="InterPro" id="IPR050156">
    <property type="entry name" value="TC-AMP_synthase_SUA5"/>
</dbReference>
<dbReference type="GO" id="GO:0061710">
    <property type="term" value="F:L-threonylcarbamoyladenylate synthase"/>
    <property type="evidence" value="ECO:0007669"/>
    <property type="project" value="UniProtKB-EC"/>
</dbReference>
<feature type="domain" description="YrdC-like" evidence="10">
    <location>
        <begin position="5"/>
        <end position="186"/>
    </location>
</feature>
<reference evidence="11 12" key="1">
    <citation type="submission" date="2019-02" db="EMBL/GenBank/DDBJ databases">
        <authorList>
            <person name="Manzano-Marin A."/>
            <person name="Manzano-Marin A."/>
        </authorList>
    </citation>
    <scope>NUCLEOTIDE SEQUENCE [LARGE SCALE GENOMIC DNA]</scope>
    <source>
        <strain evidence="11 12">ErCilaricifoliae</strain>
    </source>
</reference>
<dbReference type="Pfam" id="PF01300">
    <property type="entry name" value="Sua5_yciO_yrdC"/>
    <property type="match status" value="1"/>
</dbReference>
<comment type="similarity">
    <text evidence="9">Belongs to the SUA5 family. TsaC subfamily.</text>
</comment>
<dbReference type="Proteomes" id="UP000294418">
    <property type="component" value="Chromosome"/>
</dbReference>
<dbReference type="GO" id="GO:0002949">
    <property type="term" value="P:tRNA threonylcarbamoyladenosine modification"/>
    <property type="evidence" value="ECO:0007669"/>
    <property type="project" value="UniProtKB-UniRule"/>
</dbReference>
<comment type="subcellular location">
    <subcellularLocation>
        <location evidence="1 9">Cytoplasm</location>
    </subcellularLocation>
</comment>
<dbReference type="FunFam" id="3.90.870.10:FF:000004">
    <property type="entry name" value="Threonylcarbamoyl-AMP synthase"/>
    <property type="match status" value="1"/>
</dbReference>
<dbReference type="InterPro" id="IPR023535">
    <property type="entry name" value="TC-AMP_synthase"/>
</dbReference>
<dbReference type="SUPFAM" id="SSF55821">
    <property type="entry name" value="YrdC/RibB"/>
    <property type="match status" value="1"/>
</dbReference>
<dbReference type="GO" id="GO:0003725">
    <property type="term" value="F:double-stranded RNA binding"/>
    <property type="evidence" value="ECO:0007669"/>
    <property type="project" value="InterPro"/>
</dbReference>
<keyword evidence="5 9" id="KW-0548">Nucleotidyltransferase</keyword>
<dbReference type="GO" id="GO:0000049">
    <property type="term" value="F:tRNA binding"/>
    <property type="evidence" value="ECO:0007669"/>
    <property type="project" value="TreeGrafter"/>
</dbReference>
<dbReference type="EMBL" id="LR217720">
    <property type="protein sequence ID" value="VFP84594.1"/>
    <property type="molecule type" value="Genomic_DNA"/>
</dbReference>
<evidence type="ECO:0000256" key="5">
    <source>
        <dbReference type="ARBA" id="ARBA00022695"/>
    </source>
</evidence>
<dbReference type="PANTHER" id="PTHR17490">
    <property type="entry name" value="SUA5"/>
    <property type="match status" value="1"/>
</dbReference>
<sequence>MGPVIYSLEECVRYLNQSMVISYPTEAIFGLGCDPNSKVAVTHLLSLKKRSIQKGLILIAANYDQLIPWVADEKLSYDQKSLMFSKWPGPVTWILPARSTTPYWLTGRFSTLAVRVSNHPSVINLCMAYGAPLVSTSANISSFPPCRHASEVLSHFGNDFPVCAGETGGLQRPSEIRNILTGECIR</sequence>
<evidence type="ECO:0000256" key="1">
    <source>
        <dbReference type="ARBA" id="ARBA00004496"/>
    </source>
</evidence>
<keyword evidence="3 9" id="KW-0808">Transferase</keyword>
<evidence type="ECO:0000256" key="7">
    <source>
        <dbReference type="ARBA" id="ARBA00022840"/>
    </source>
</evidence>
<evidence type="ECO:0000256" key="3">
    <source>
        <dbReference type="ARBA" id="ARBA00022679"/>
    </source>
</evidence>
<evidence type="ECO:0000256" key="2">
    <source>
        <dbReference type="ARBA" id="ARBA00022490"/>
    </source>
</evidence>
<dbReference type="EC" id="2.7.7.87" evidence="9"/>
<protein>
    <recommendedName>
        <fullName evidence="9">Threonylcarbamoyl-AMP synthase</fullName>
        <shortName evidence="9">TC-AMP synthase</shortName>
        <ecNumber evidence="9">2.7.7.87</ecNumber>
    </recommendedName>
    <alternativeName>
        <fullName evidence="9">L-threonylcarbamoyladenylate synthase</fullName>
    </alternativeName>
    <alternativeName>
        <fullName evidence="9">t(6)A37 threonylcarbamoyladenosine biosynthesis protein TsaC</fullName>
    </alternativeName>
    <alternativeName>
        <fullName evidence="9">tRNA threonylcarbamoyladenosine biosynthesis protein TsaC</fullName>
    </alternativeName>
</protein>
<evidence type="ECO:0000256" key="9">
    <source>
        <dbReference type="HAMAP-Rule" id="MF_01852"/>
    </source>
</evidence>
<keyword evidence="6 9" id="KW-0547">Nucleotide-binding</keyword>
<dbReference type="InterPro" id="IPR017945">
    <property type="entry name" value="DHBP_synth_RibB-like_a/b_dom"/>
</dbReference>
<name>A0A451DDS7_9GAMM</name>
<organism evidence="11 12">
    <name type="scientific">Candidatus Erwinia haradaeae</name>
    <dbReference type="NCBI Taxonomy" id="1922217"/>
    <lineage>
        <taxon>Bacteria</taxon>
        <taxon>Pseudomonadati</taxon>
        <taxon>Pseudomonadota</taxon>
        <taxon>Gammaproteobacteria</taxon>
        <taxon>Enterobacterales</taxon>
        <taxon>Erwiniaceae</taxon>
        <taxon>Erwinia</taxon>
    </lineage>
</organism>
<evidence type="ECO:0000313" key="11">
    <source>
        <dbReference type="EMBL" id="VFP84594.1"/>
    </source>
</evidence>
<evidence type="ECO:0000259" key="10">
    <source>
        <dbReference type="PROSITE" id="PS51163"/>
    </source>
</evidence>
<dbReference type="InterPro" id="IPR006070">
    <property type="entry name" value="Sua5-like_dom"/>
</dbReference>
<dbReference type="OrthoDB" id="9814580at2"/>
<dbReference type="GO" id="GO:0005524">
    <property type="term" value="F:ATP binding"/>
    <property type="evidence" value="ECO:0007669"/>
    <property type="project" value="UniProtKB-UniRule"/>
</dbReference>
<comment type="catalytic activity">
    <reaction evidence="8 9">
        <text>L-threonine + hydrogencarbonate + ATP = L-threonylcarbamoyladenylate + diphosphate + H2O</text>
        <dbReference type="Rhea" id="RHEA:36407"/>
        <dbReference type="ChEBI" id="CHEBI:15377"/>
        <dbReference type="ChEBI" id="CHEBI:17544"/>
        <dbReference type="ChEBI" id="CHEBI:30616"/>
        <dbReference type="ChEBI" id="CHEBI:33019"/>
        <dbReference type="ChEBI" id="CHEBI:57926"/>
        <dbReference type="ChEBI" id="CHEBI:73682"/>
        <dbReference type="EC" id="2.7.7.87"/>
    </reaction>
</comment>
<accession>A0A451DDS7</accession>
<dbReference type="PROSITE" id="PS51163">
    <property type="entry name" value="YRDC"/>
    <property type="match status" value="1"/>
</dbReference>
<dbReference type="PANTHER" id="PTHR17490:SF18">
    <property type="entry name" value="THREONYLCARBAMOYL-AMP SYNTHASE"/>
    <property type="match status" value="1"/>
</dbReference>
<dbReference type="RefSeq" id="WP_157990028.1">
    <property type="nucleotide sequence ID" value="NZ_LR217720.1"/>
</dbReference>
<proteinExistence type="inferred from homology"/>
<dbReference type="AlphaFoldDB" id="A0A451DDS7"/>
<keyword evidence="7 9" id="KW-0067">ATP-binding</keyword>
<keyword evidence="4 9" id="KW-0819">tRNA processing</keyword>
<dbReference type="Gene3D" id="3.90.870.10">
    <property type="entry name" value="DHBP synthase"/>
    <property type="match status" value="1"/>
</dbReference>
<keyword evidence="2 9" id="KW-0963">Cytoplasm</keyword>
<evidence type="ECO:0000313" key="12">
    <source>
        <dbReference type="Proteomes" id="UP000294418"/>
    </source>
</evidence>
<dbReference type="HAMAP" id="MF_01852">
    <property type="entry name" value="TsaC"/>
    <property type="match status" value="1"/>
</dbReference>
<evidence type="ECO:0000256" key="4">
    <source>
        <dbReference type="ARBA" id="ARBA00022694"/>
    </source>
</evidence>
<evidence type="ECO:0000256" key="8">
    <source>
        <dbReference type="ARBA" id="ARBA00048366"/>
    </source>
</evidence>
<dbReference type="GO" id="GO:0005737">
    <property type="term" value="C:cytoplasm"/>
    <property type="evidence" value="ECO:0007669"/>
    <property type="project" value="UniProtKB-SubCell"/>
</dbReference>
<gene>
    <name evidence="9 11" type="primary">tsaC</name>
    <name evidence="11" type="ORF">ERCILAFE3058_683</name>
</gene>
<evidence type="ECO:0000256" key="6">
    <source>
        <dbReference type="ARBA" id="ARBA00022741"/>
    </source>
</evidence>
<dbReference type="GO" id="GO:0006450">
    <property type="term" value="P:regulation of translational fidelity"/>
    <property type="evidence" value="ECO:0007669"/>
    <property type="project" value="TreeGrafter"/>
</dbReference>
<comment type="function">
    <text evidence="9">Required for the formation of a threonylcarbamoyl group on adenosine at position 37 (t(6)A37) in tRNAs that read codons beginning with adenine. Catalyzes the conversion of L-threonine, HCO(3)(-)/CO(2) and ATP to give threonylcarbamoyl-AMP (TC-AMP) as the acyladenylate intermediate, with the release of diphosphate.</text>
</comment>